<dbReference type="EMBL" id="CP022540">
    <property type="protein sequence ID" value="ASP19684.1"/>
    <property type="molecule type" value="Genomic_DNA"/>
</dbReference>
<protein>
    <submittedName>
        <fullName evidence="1">Uncharacterized protein</fullName>
    </submittedName>
</protein>
<accession>A0A222E0E3</accession>
<gene>
    <name evidence="1" type="ORF">ANTHELSMS3_00968</name>
</gene>
<keyword evidence="2" id="KW-1185">Reference proteome</keyword>
<evidence type="ECO:0000313" key="1">
    <source>
        <dbReference type="EMBL" id="ASP19684.1"/>
    </source>
</evidence>
<organism evidence="1 2">
    <name type="scientific">Antarctobacter heliothermus</name>
    <dbReference type="NCBI Taxonomy" id="74033"/>
    <lineage>
        <taxon>Bacteria</taxon>
        <taxon>Pseudomonadati</taxon>
        <taxon>Pseudomonadota</taxon>
        <taxon>Alphaproteobacteria</taxon>
        <taxon>Rhodobacterales</taxon>
        <taxon>Roseobacteraceae</taxon>
        <taxon>Antarctobacter</taxon>
    </lineage>
</organism>
<name>A0A222E0E3_9RHOB</name>
<dbReference type="Proteomes" id="UP000203589">
    <property type="component" value="Chromosome"/>
</dbReference>
<sequence length="83" mass="9399">MLLLTEDVARGMRRFHASGRPISRDFANEIAACAMLRDRRMIRRSAARAKVLLVLLQIAAAFRAALPVMPRGRRVALMPRQRS</sequence>
<evidence type="ECO:0000313" key="2">
    <source>
        <dbReference type="Proteomes" id="UP000203589"/>
    </source>
</evidence>
<reference evidence="1 2" key="1">
    <citation type="submission" date="2017-07" db="EMBL/GenBank/DDBJ databases">
        <title>Genome Sequence of Antarctobacter heliothermus Strain SMS3 Isolated from a culture of the Diatom Skeletonema marinoi.</title>
        <authorList>
            <person name="Topel M."/>
            <person name="Pinder M.I.M."/>
            <person name="Johansson O.N."/>
            <person name="Kourtchenko O."/>
            <person name="Godhe A."/>
            <person name="Clarke A.K."/>
        </authorList>
    </citation>
    <scope>NUCLEOTIDE SEQUENCE [LARGE SCALE GENOMIC DNA]</scope>
    <source>
        <strain evidence="1 2">SMS3</strain>
    </source>
</reference>
<dbReference type="AlphaFoldDB" id="A0A222E0E3"/>
<dbReference type="KEGG" id="aht:ANTHELSMS3_00968"/>
<proteinExistence type="predicted"/>